<reference evidence="2 3" key="1">
    <citation type="submission" date="2016-10" db="EMBL/GenBank/DDBJ databases">
        <authorList>
            <person name="de Groot N.N."/>
        </authorList>
    </citation>
    <scope>NUCLEOTIDE SEQUENCE [LARGE SCALE GENOMIC DNA]</scope>
    <source>
        <strain evidence="2 3">Z108</strain>
    </source>
</reference>
<evidence type="ECO:0000313" key="2">
    <source>
        <dbReference type="EMBL" id="SFI17544.1"/>
    </source>
</evidence>
<dbReference type="AlphaFoldDB" id="A0A1I3G252"/>
<dbReference type="Pfam" id="PF07238">
    <property type="entry name" value="PilZ"/>
    <property type="match status" value="1"/>
</dbReference>
<sequence length="239" mass="26634">MTTETMPASDVLHEEQFIHITTNNEDYRLDLHGVITEISLRYLAIHIDCAPDVFLDVPAADIPLDCAVTGNGCVYRFTTSFRSSSVLEDMTWCLEKPADVNRVQMRHFVRVPIALPMLVKLPGRYGNLRNATITTLVDLSGGGLCFACNEEVPLQSRVAIAIPGVPLYGTLKTDALVERCTPIEVPSGTIYHVGVSLEGRLTPREQDKLVQSVFFLQRDYLRKGLRMPNLDHTHPANDN</sequence>
<evidence type="ECO:0000313" key="3">
    <source>
        <dbReference type="Proteomes" id="UP000183639"/>
    </source>
</evidence>
<dbReference type="EMBL" id="FOQK01000019">
    <property type="protein sequence ID" value="SFI17544.1"/>
    <property type="molecule type" value="Genomic_DNA"/>
</dbReference>
<dbReference type="OrthoDB" id="5242935at2"/>
<name>A0A1I3G252_SELRU</name>
<dbReference type="Proteomes" id="UP000183639">
    <property type="component" value="Unassembled WGS sequence"/>
</dbReference>
<organism evidence="2 3">
    <name type="scientific">Selenomonas ruminantium</name>
    <dbReference type="NCBI Taxonomy" id="971"/>
    <lineage>
        <taxon>Bacteria</taxon>
        <taxon>Bacillati</taxon>
        <taxon>Bacillota</taxon>
        <taxon>Negativicutes</taxon>
        <taxon>Selenomonadales</taxon>
        <taxon>Selenomonadaceae</taxon>
        <taxon>Selenomonas</taxon>
    </lineage>
</organism>
<dbReference type="Gene3D" id="2.40.10.220">
    <property type="entry name" value="predicted glycosyltransferase like domains"/>
    <property type="match status" value="1"/>
</dbReference>
<feature type="domain" description="PilZ" evidence="1">
    <location>
        <begin position="105"/>
        <end position="214"/>
    </location>
</feature>
<dbReference type="RefSeq" id="WP_075444659.1">
    <property type="nucleotide sequence ID" value="NZ_FOQK01000019.1"/>
</dbReference>
<dbReference type="GO" id="GO:0035438">
    <property type="term" value="F:cyclic-di-GMP binding"/>
    <property type="evidence" value="ECO:0007669"/>
    <property type="project" value="InterPro"/>
</dbReference>
<gene>
    <name evidence="2" type="ORF">SAMN04487861_11915</name>
</gene>
<evidence type="ECO:0000259" key="1">
    <source>
        <dbReference type="Pfam" id="PF07238"/>
    </source>
</evidence>
<dbReference type="InterPro" id="IPR009875">
    <property type="entry name" value="PilZ_domain"/>
</dbReference>
<proteinExistence type="predicted"/>
<accession>A0A1I3G252</accession>
<protein>
    <submittedName>
        <fullName evidence="2">PilZ domain-containing protein</fullName>
    </submittedName>
</protein>